<organism evidence="1 2">
    <name type="scientific">Nephila pilipes</name>
    <name type="common">Giant wood spider</name>
    <name type="synonym">Nephila maculata</name>
    <dbReference type="NCBI Taxonomy" id="299642"/>
    <lineage>
        <taxon>Eukaryota</taxon>
        <taxon>Metazoa</taxon>
        <taxon>Ecdysozoa</taxon>
        <taxon>Arthropoda</taxon>
        <taxon>Chelicerata</taxon>
        <taxon>Arachnida</taxon>
        <taxon>Araneae</taxon>
        <taxon>Araneomorphae</taxon>
        <taxon>Entelegynae</taxon>
        <taxon>Araneoidea</taxon>
        <taxon>Nephilidae</taxon>
        <taxon>Nephila</taxon>
    </lineage>
</organism>
<proteinExistence type="predicted"/>
<sequence>MCSGSYVNALRWRKMAAAQRGGRGARARFVYAAVRGACRMACCAKVRQPLRVCEFWWLNLNPYLFAGHTLSLQLGSSLLSTKKVTTTLTDRFAEQSIPFFLPTLKEELKHLSNKFVEEFSKKISVQ</sequence>
<comment type="caution">
    <text evidence="1">The sequence shown here is derived from an EMBL/GenBank/DDBJ whole genome shotgun (WGS) entry which is preliminary data.</text>
</comment>
<gene>
    <name evidence="1" type="ORF">NPIL_449061</name>
</gene>
<dbReference type="AlphaFoldDB" id="A0A8X6UQM8"/>
<keyword evidence="2" id="KW-1185">Reference proteome</keyword>
<name>A0A8X6UQM8_NEPPI</name>
<dbReference type="Proteomes" id="UP000887013">
    <property type="component" value="Unassembled WGS sequence"/>
</dbReference>
<evidence type="ECO:0000313" key="1">
    <source>
        <dbReference type="EMBL" id="GFU38044.1"/>
    </source>
</evidence>
<protein>
    <submittedName>
        <fullName evidence="1">Uncharacterized protein</fullName>
    </submittedName>
</protein>
<reference evidence="1" key="1">
    <citation type="submission" date="2020-08" db="EMBL/GenBank/DDBJ databases">
        <title>Multicomponent nature underlies the extraordinary mechanical properties of spider dragline silk.</title>
        <authorList>
            <person name="Kono N."/>
            <person name="Nakamura H."/>
            <person name="Mori M."/>
            <person name="Yoshida Y."/>
            <person name="Ohtoshi R."/>
            <person name="Malay A.D."/>
            <person name="Moran D.A.P."/>
            <person name="Tomita M."/>
            <person name="Numata K."/>
            <person name="Arakawa K."/>
        </authorList>
    </citation>
    <scope>NUCLEOTIDE SEQUENCE</scope>
</reference>
<evidence type="ECO:0000313" key="2">
    <source>
        <dbReference type="Proteomes" id="UP000887013"/>
    </source>
</evidence>
<dbReference type="EMBL" id="BMAW01084319">
    <property type="protein sequence ID" value="GFU38044.1"/>
    <property type="molecule type" value="Genomic_DNA"/>
</dbReference>
<accession>A0A8X6UQM8</accession>